<keyword evidence="15" id="KW-1185">Reference proteome</keyword>
<evidence type="ECO:0000256" key="6">
    <source>
        <dbReference type="ARBA" id="ARBA00022857"/>
    </source>
</evidence>
<keyword evidence="12" id="KW-0812">Transmembrane</keyword>
<evidence type="ECO:0000256" key="2">
    <source>
        <dbReference type="ARBA" id="ARBA00004760"/>
    </source>
</evidence>
<dbReference type="InterPro" id="IPR002347">
    <property type="entry name" value="SDR_fam"/>
</dbReference>
<keyword evidence="4" id="KW-0547">Nucleotide-binding</keyword>
<feature type="domain" description="Ketoreductase" evidence="13">
    <location>
        <begin position="8"/>
        <end position="199"/>
    </location>
</feature>
<dbReference type="PRINTS" id="PR00080">
    <property type="entry name" value="SDRFAMILY"/>
</dbReference>
<dbReference type="KEGG" id="dwd:DSCW_01420"/>
<dbReference type="GO" id="GO:0000166">
    <property type="term" value="F:nucleotide binding"/>
    <property type="evidence" value="ECO:0007669"/>
    <property type="project" value="UniProtKB-KW"/>
</dbReference>
<feature type="transmembrane region" description="Helical" evidence="12">
    <location>
        <begin position="20"/>
        <end position="38"/>
    </location>
</feature>
<evidence type="ECO:0000256" key="11">
    <source>
        <dbReference type="RuleBase" id="RU000363"/>
    </source>
</evidence>
<keyword evidence="12" id="KW-0472">Membrane</keyword>
<evidence type="ECO:0000256" key="4">
    <source>
        <dbReference type="ARBA" id="ARBA00022741"/>
    </source>
</evidence>
<evidence type="ECO:0000256" key="1">
    <source>
        <dbReference type="ARBA" id="ARBA00004240"/>
    </source>
</evidence>
<dbReference type="Pfam" id="PF00106">
    <property type="entry name" value="adh_short"/>
    <property type="match status" value="1"/>
</dbReference>
<evidence type="ECO:0000256" key="9">
    <source>
        <dbReference type="ARBA" id="ARBA00023098"/>
    </source>
</evidence>
<evidence type="ECO:0000313" key="14">
    <source>
        <dbReference type="EMBL" id="BBO72725.1"/>
    </source>
</evidence>
<evidence type="ECO:0000256" key="5">
    <source>
        <dbReference type="ARBA" id="ARBA00022824"/>
    </source>
</evidence>
<evidence type="ECO:0000256" key="7">
    <source>
        <dbReference type="ARBA" id="ARBA00022919"/>
    </source>
</evidence>
<evidence type="ECO:0000256" key="10">
    <source>
        <dbReference type="ARBA" id="ARBA00026112"/>
    </source>
</evidence>
<dbReference type="PANTHER" id="PTHR43550">
    <property type="entry name" value="3-KETODIHYDROSPHINGOSINE REDUCTASE"/>
    <property type="match status" value="1"/>
</dbReference>
<evidence type="ECO:0000256" key="8">
    <source>
        <dbReference type="ARBA" id="ARBA00023002"/>
    </source>
</evidence>
<evidence type="ECO:0000259" key="13">
    <source>
        <dbReference type="SMART" id="SM00822"/>
    </source>
</evidence>
<comment type="pathway">
    <text evidence="3">Sphingolipid metabolism.</text>
</comment>
<dbReference type="OrthoDB" id="9781689at2"/>
<sequence>MPKSFKNKTAYITGGSSGIGLALAKILATLGADILLVARSAQRLQAAQRTVERTRQSDRQRIATLSLDVSNHVQVYEKMRAAVADFGAPDILILSAGINTAADHFENITPEMFTEVMNVNVNGVRTPIHALLGPMKAKRGHVVILSSAAALFGMFGYTAYAASKGALMGFAESLRYELAPLKMPLTVVFPPEVDTPMNETEAKTLPPQARAVKNMGGLLTPEFTAKEIVRAIQKKSYWCVPGRRTRFLYLMHRLSNGFLSRTVTDLVIRRAIGNETAKPG</sequence>
<dbReference type="AlphaFoldDB" id="A0A5K7YWE7"/>
<dbReference type="EMBL" id="AP021875">
    <property type="protein sequence ID" value="BBO72725.1"/>
    <property type="molecule type" value="Genomic_DNA"/>
</dbReference>
<comment type="similarity">
    <text evidence="11">Belongs to the short-chain dehydrogenases/reductases (SDR) family.</text>
</comment>
<evidence type="ECO:0000313" key="15">
    <source>
        <dbReference type="Proteomes" id="UP000427769"/>
    </source>
</evidence>
<dbReference type="Proteomes" id="UP000427769">
    <property type="component" value="Chromosome"/>
</dbReference>
<keyword evidence="8" id="KW-0560">Oxidoreductase</keyword>
<protein>
    <recommendedName>
        <fullName evidence="10">3-dehydrosphinganine reductase</fullName>
        <ecNumber evidence="10">1.1.1.102</ecNumber>
    </recommendedName>
</protein>
<dbReference type="RefSeq" id="WP_155301904.1">
    <property type="nucleotide sequence ID" value="NZ_AP021875.1"/>
</dbReference>
<dbReference type="GO" id="GO:0016020">
    <property type="term" value="C:membrane"/>
    <property type="evidence" value="ECO:0007669"/>
    <property type="project" value="GOC"/>
</dbReference>
<dbReference type="GO" id="GO:0006666">
    <property type="term" value="P:3-keto-sphinganine metabolic process"/>
    <property type="evidence" value="ECO:0007669"/>
    <property type="project" value="InterPro"/>
</dbReference>
<dbReference type="EC" id="1.1.1.102" evidence="10"/>
<dbReference type="InterPro" id="IPR057326">
    <property type="entry name" value="KR_dom"/>
</dbReference>
<keyword evidence="7" id="KW-0746">Sphingolipid metabolism</keyword>
<keyword evidence="12" id="KW-1133">Transmembrane helix</keyword>
<comment type="pathway">
    <text evidence="2">Lipid metabolism; sphingolipid metabolism.</text>
</comment>
<reference evidence="14 15" key="1">
    <citation type="submission" date="2019-11" db="EMBL/GenBank/DDBJ databases">
        <title>Comparative genomics of hydrocarbon-degrading Desulfosarcina strains.</title>
        <authorList>
            <person name="Watanabe M."/>
            <person name="Kojima H."/>
            <person name="Fukui M."/>
        </authorList>
    </citation>
    <scope>NUCLEOTIDE SEQUENCE [LARGE SCALE GENOMIC DNA]</scope>
    <source>
        <strain evidence="14 15">PP31</strain>
    </source>
</reference>
<accession>A0A5K7YWE7</accession>
<dbReference type="InterPro" id="IPR036291">
    <property type="entry name" value="NAD(P)-bd_dom_sf"/>
</dbReference>
<dbReference type="SUPFAM" id="SSF51735">
    <property type="entry name" value="NAD(P)-binding Rossmann-fold domains"/>
    <property type="match status" value="1"/>
</dbReference>
<dbReference type="GO" id="GO:0047560">
    <property type="term" value="F:3-dehydrosphinganine reductase activity"/>
    <property type="evidence" value="ECO:0007669"/>
    <property type="project" value="UniProtKB-EC"/>
</dbReference>
<name>A0A5K7YWE7_9BACT</name>
<organism evidence="14 15">
    <name type="scientific">Desulfosarcina widdelii</name>
    <dbReference type="NCBI Taxonomy" id="947919"/>
    <lineage>
        <taxon>Bacteria</taxon>
        <taxon>Pseudomonadati</taxon>
        <taxon>Thermodesulfobacteriota</taxon>
        <taxon>Desulfobacteria</taxon>
        <taxon>Desulfobacterales</taxon>
        <taxon>Desulfosarcinaceae</taxon>
        <taxon>Desulfosarcina</taxon>
    </lineage>
</organism>
<dbReference type="CDD" id="cd08939">
    <property type="entry name" value="KDSR-like_SDR_c"/>
    <property type="match status" value="1"/>
</dbReference>
<keyword evidence="9" id="KW-0443">Lipid metabolism</keyword>
<dbReference type="InterPro" id="IPR045022">
    <property type="entry name" value="KDSR-like"/>
</dbReference>
<dbReference type="InterPro" id="IPR020904">
    <property type="entry name" value="Sc_DH/Rdtase_CS"/>
</dbReference>
<proteinExistence type="inferred from homology"/>
<gene>
    <name evidence="14" type="ORF">DSCW_01420</name>
</gene>
<dbReference type="PRINTS" id="PR00081">
    <property type="entry name" value="GDHRDH"/>
</dbReference>
<comment type="subcellular location">
    <subcellularLocation>
        <location evidence="1">Endoplasmic reticulum</location>
    </subcellularLocation>
</comment>
<dbReference type="PANTHER" id="PTHR43550:SF3">
    <property type="entry name" value="3-KETODIHYDROSPHINGOSINE REDUCTASE"/>
    <property type="match status" value="1"/>
</dbReference>
<keyword evidence="5" id="KW-0256">Endoplasmic reticulum</keyword>
<feature type="transmembrane region" description="Helical" evidence="12">
    <location>
        <begin position="142"/>
        <end position="160"/>
    </location>
</feature>
<evidence type="ECO:0000256" key="3">
    <source>
        <dbReference type="ARBA" id="ARBA00004991"/>
    </source>
</evidence>
<dbReference type="SMART" id="SM00822">
    <property type="entry name" value="PKS_KR"/>
    <property type="match status" value="1"/>
</dbReference>
<evidence type="ECO:0000256" key="12">
    <source>
        <dbReference type="SAM" id="Phobius"/>
    </source>
</evidence>
<keyword evidence="6" id="KW-0521">NADP</keyword>
<dbReference type="PROSITE" id="PS00061">
    <property type="entry name" value="ADH_SHORT"/>
    <property type="match status" value="1"/>
</dbReference>
<dbReference type="Gene3D" id="3.40.50.720">
    <property type="entry name" value="NAD(P)-binding Rossmann-like Domain"/>
    <property type="match status" value="1"/>
</dbReference>
<dbReference type="GO" id="GO:0030148">
    <property type="term" value="P:sphingolipid biosynthetic process"/>
    <property type="evidence" value="ECO:0007669"/>
    <property type="project" value="InterPro"/>
</dbReference>